<comment type="similarity">
    <text evidence="1">Belongs to the ARG7 family.</text>
</comment>
<dbReference type="Proteomes" id="UP000326939">
    <property type="component" value="Chromosome 9"/>
</dbReference>
<dbReference type="PROSITE" id="PS50846">
    <property type="entry name" value="HMA_2"/>
    <property type="match status" value="1"/>
</dbReference>
<comment type="caution">
    <text evidence="4">The sequence shown here is derived from an EMBL/GenBank/DDBJ whole genome shotgun (WGS) entry which is preliminary data.</text>
</comment>
<dbReference type="GO" id="GO:0046872">
    <property type="term" value="F:metal ion binding"/>
    <property type="evidence" value="ECO:0007669"/>
    <property type="project" value="InterPro"/>
</dbReference>
<name>A0A5N5LGA6_9ROSI</name>
<dbReference type="EMBL" id="VDCV01000009">
    <property type="protein sequence ID" value="KAB5541518.1"/>
    <property type="molecule type" value="Genomic_DNA"/>
</dbReference>
<reference evidence="5" key="1">
    <citation type="journal article" date="2019" name="Gigascience">
        <title>De novo genome assembly of the endangered Acer yangbiense, a plant species with extremely small populations endemic to Yunnan Province, China.</title>
        <authorList>
            <person name="Yang J."/>
            <person name="Wariss H.M."/>
            <person name="Tao L."/>
            <person name="Zhang R."/>
            <person name="Yun Q."/>
            <person name="Hollingsworth P."/>
            <person name="Dao Z."/>
            <person name="Luo G."/>
            <person name="Guo H."/>
            <person name="Ma Y."/>
            <person name="Sun W."/>
        </authorList>
    </citation>
    <scope>NUCLEOTIDE SEQUENCE [LARGE SCALE GENOMIC DNA]</scope>
    <source>
        <strain evidence="5">cv. br00</strain>
    </source>
</reference>
<evidence type="ECO:0000256" key="2">
    <source>
        <dbReference type="SAM" id="MobiDB-lite"/>
    </source>
</evidence>
<protein>
    <recommendedName>
        <fullName evidence="3">HMA domain-containing protein</fullName>
    </recommendedName>
</protein>
<dbReference type="InterPro" id="IPR036163">
    <property type="entry name" value="HMA_dom_sf"/>
</dbReference>
<dbReference type="GO" id="GO:0009733">
    <property type="term" value="P:response to auxin"/>
    <property type="evidence" value="ECO:0007669"/>
    <property type="project" value="InterPro"/>
</dbReference>
<dbReference type="Pfam" id="PF02519">
    <property type="entry name" value="Auxin_inducible"/>
    <property type="match status" value="1"/>
</dbReference>
<dbReference type="Pfam" id="PF00403">
    <property type="entry name" value="HMA"/>
    <property type="match status" value="1"/>
</dbReference>
<dbReference type="PANTHER" id="PTHR31929">
    <property type="entry name" value="SAUR-LIKE AUXIN-RESPONSIVE PROTEIN FAMILY-RELATED"/>
    <property type="match status" value="1"/>
</dbReference>
<dbReference type="AlphaFoldDB" id="A0A5N5LGA6"/>
<dbReference type="Gene3D" id="3.30.70.100">
    <property type="match status" value="1"/>
</dbReference>
<organism evidence="4 5">
    <name type="scientific">Salix brachista</name>
    <dbReference type="NCBI Taxonomy" id="2182728"/>
    <lineage>
        <taxon>Eukaryota</taxon>
        <taxon>Viridiplantae</taxon>
        <taxon>Streptophyta</taxon>
        <taxon>Embryophyta</taxon>
        <taxon>Tracheophyta</taxon>
        <taxon>Spermatophyta</taxon>
        <taxon>Magnoliopsida</taxon>
        <taxon>eudicotyledons</taxon>
        <taxon>Gunneridae</taxon>
        <taxon>Pentapetalae</taxon>
        <taxon>rosids</taxon>
        <taxon>fabids</taxon>
        <taxon>Malpighiales</taxon>
        <taxon>Salicaceae</taxon>
        <taxon>Saliceae</taxon>
        <taxon>Salix</taxon>
    </lineage>
</organism>
<evidence type="ECO:0000313" key="4">
    <source>
        <dbReference type="EMBL" id="KAB5541518.1"/>
    </source>
</evidence>
<sequence>MAIRLPGLVKQGLRRSFSTANKASSKYLDVPKGFLAVYVGETEKKRFVVPVSYLNQPSFQDLLGKAEEEFGFDHPMGGLTIPCAEEIFLYPFCLFLQIFTVKVDLICCSKCTLRATEKLQKIKGVDSITIDAAKDLVTVSGSVDPMVILEKFAKWGKTAELFSFQKEPVEIGDGDDSDKTNLNKNSYRKSDSSVPAAEPASRFLHDNPNMHVARHSKKDRWCWLGKKIFGNKPRARSSAAKAHADNKWQAPRIPVNKFGSSKPIYGNQLAMHEFGPSHYPFYGSQLPADQYGSSRAFNGSHFNRPSTYGRPGQPVTPQPMYMPGQPFLLPYAGGMQPWAAAAPSHSFNPMIHYTGYDDNYRHW</sequence>
<dbReference type="InterPro" id="IPR006121">
    <property type="entry name" value="HMA_dom"/>
</dbReference>
<dbReference type="CDD" id="cd00371">
    <property type="entry name" value="HMA"/>
    <property type="match status" value="1"/>
</dbReference>
<evidence type="ECO:0000256" key="1">
    <source>
        <dbReference type="ARBA" id="ARBA00006974"/>
    </source>
</evidence>
<dbReference type="SUPFAM" id="SSF55008">
    <property type="entry name" value="HMA, heavy metal-associated domain"/>
    <property type="match status" value="1"/>
</dbReference>
<feature type="region of interest" description="Disordered" evidence="2">
    <location>
        <begin position="172"/>
        <end position="201"/>
    </location>
</feature>
<evidence type="ECO:0000313" key="5">
    <source>
        <dbReference type="Proteomes" id="UP000326939"/>
    </source>
</evidence>
<dbReference type="InterPro" id="IPR003676">
    <property type="entry name" value="SAUR_fam"/>
</dbReference>
<feature type="domain" description="HMA" evidence="3">
    <location>
        <begin position="97"/>
        <end position="160"/>
    </location>
</feature>
<proteinExistence type="inferred from homology"/>
<accession>A0A5N5LGA6</accession>
<keyword evidence="5" id="KW-1185">Reference proteome</keyword>
<gene>
    <name evidence="4" type="ORF">DKX38_014492</name>
</gene>
<evidence type="ECO:0000259" key="3">
    <source>
        <dbReference type="PROSITE" id="PS50846"/>
    </source>
</evidence>